<reference evidence="2" key="1">
    <citation type="submission" date="2022-11" db="EMBL/GenBank/DDBJ databases">
        <authorList>
            <person name="Petersen C."/>
        </authorList>
    </citation>
    <scope>NUCLEOTIDE SEQUENCE</scope>
    <source>
        <strain evidence="2">IBT 23319</strain>
    </source>
</reference>
<dbReference type="RefSeq" id="XP_056498279.1">
    <property type="nucleotide sequence ID" value="XM_056646728.1"/>
</dbReference>
<comment type="caution">
    <text evidence="2">The sequence shown here is derived from an EMBL/GenBank/DDBJ whole genome shotgun (WGS) entry which is preliminary data.</text>
</comment>
<protein>
    <submittedName>
        <fullName evidence="2">Uncharacterized protein</fullName>
    </submittedName>
</protein>
<dbReference type="GeneID" id="81385895"/>
<feature type="compositionally biased region" description="Low complexity" evidence="1">
    <location>
        <begin position="22"/>
        <end position="33"/>
    </location>
</feature>
<feature type="region of interest" description="Disordered" evidence="1">
    <location>
        <begin position="1"/>
        <end position="41"/>
    </location>
</feature>
<sequence length="72" mass="8063">MALPDSPLSQATPHHWRRISKSFESSPSLSQPSIAKNRDEQTTNIACWARGTKREVLAGTLRPAKTQDYNKV</sequence>
<name>A0A9W9NQH0_PENCI</name>
<dbReference type="AlphaFoldDB" id="A0A9W9NQH0"/>
<evidence type="ECO:0000313" key="2">
    <source>
        <dbReference type="EMBL" id="KAJ5224307.1"/>
    </source>
</evidence>
<dbReference type="Proteomes" id="UP001147733">
    <property type="component" value="Unassembled WGS sequence"/>
</dbReference>
<keyword evidence="3" id="KW-1185">Reference proteome</keyword>
<evidence type="ECO:0000313" key="3">
    <source>
        <dbReference type="Proteomes" id="UP001147733"/>
    </source>
</evidence>
<evidence type="ECO:0000256" key="1">
    <source>
        <dbReference type="SAM" id="MobiDB-lite"/>
    </source>
</evidence>
<dbReference type="EMBL" id="JAPQKT010000007">
    <property type="protein sequence ID" value="KAJ5224307.1"/>
    <property type="molecule type" value="Genomic_DNA"/>
</dbReference>
<gene>
    <name evidence="2" type="ORF">N7469_007810</name>
</gene>
<organism evidence="2 3">
    <name type="scientific">Penicillium citrinum</name>
    <dbReference type="NCBI Taxonomy" id="5077"/>
    <lineage>
        <taxon>Eukaryota</taxon>
        <taxon>Fungi</taxon>
        <taxon>Dikarya</taxon>
        <taxon>Ascomycota</taxon>
        <taxon>Pezizomycotina</taxon>
        <taxon>Eurotiomycetes</taxon>
        <taxon>Eurotiomycetidae</taxon>
        <taxon>Eurotiales</taxon>
        <taxon>Aspergillaceae</taxon>
        <taxon>Penicillium</taxon>
    </lineage>
</organism>
<proteinExistence type="predicted"/>
<accession>A0A9W9NQH0</accession>
<reference evidence="2" key="2">
    <citation type="journal article" date="2023" name="IMA Fungus">
        <title>Comparative genomic study of the Penicillium genus elucidates a diverse pangenome and 15 lateral gene transfer events.</title>
        <authorList>
            <person name="Petersen C."/>
            <person name="Sorensen T."/>
            <person name="Nielsen M.R."/>
            <person name="Sondergaard T.E."/>
            <person name="Sorensen J.L."/>
            <person name="Fitzpatrick D.A."/>
            <person name="Frisvad J.C."/>
            <person name="Nielsen K.L."/>
        </authorList>
    </citation>
    <scope>NUCLEOTIDE SEQUENCE</scope>
    <source>
        <strain evidence="2">IBT 23319</strain>
    </source>
</reference>